<keyword evidence="4" id="KW-1185">Reference proteome</keyword>
<dbReference type="KEGG" id="mym:A176_002534"/>
<dbReference type="RefSeq" id="WP_002638655.1">
    <property type="nucleotide sequence ID" value="NZ_CP012109.1"/>
</dbReference>
<evidence type="ECO:0000313" key="4">
    <source>
        <dbReference type="Proteomes" id="UP000009026"/>
    </source>
</evidence>
<evidence type="ECO:0000256" key="1">
    <source>
        <dbReference type="SAM" id="MobiDB-lite"/>
    </source>
</evidence>
<proteinExistence type="predicted"/>
<protein>
    <submittedName>
        <fullName evidence="3">Uncharacterized protein</fullName>
    </submittedName>
</protein>
<feature type="compositionally biased region" description="Basic residues" evidence="1">
    <location>
        <begin position="41"/>
        <end position="56"/>
    </location>
</feature>
<accession>A0A0H4XCC5</accession>
<feature type="compositionally biased region" description="Basic and acidic residues" evidence="1">
    <location>
        <begin position="79"/>
        <end position="92"/>
    </location>
</feature>
<evidence type="ECO:0000313" key="3">
    <source>
        <dbReference type="EMBL" id="AKQ65622.1"/>
    </source>
</evidence>
<organism evidence="3 4">
    <name type="scientific">Pseudomyxococcus hansupus</name>
    <dbReference type="NCBI Taxonomy" id="1297742"/>
    <lineage>
        <taxon>Bacteria</taxon>
        <taxon>Pseudomonadati</taxon>
        <taxon>Myxococcota</taxon>
        <taxon>Myxococcia</taxon>
        <taxon>Myxococcales</taxon>
        <taxon>Cystobacterineae</taxon>
        <taxon>Myxococcaceae</taxon>
        <taxon>Pseudomyxococcus</taxon>
    </lineage>
</organism>
<feature type="chain" id="PRO_5005212580" evidence="2">
    <location>
        <begin position="24"/>
        <end position="132"/>
    </location>
</feature>
<feature type="signal peptide" evidence="2">
    <location>
        <begin position="1"/>
        <end position="23"/>
    </location>
</feature>
<feature type="region of interest" description="Disordered" evidence="1">
    <location>
        <begin position="25"/>
        <end position="56"/>
    </location>
</feature>
<dbReference type="PATRIC" id="fig|1297742.4.peg.2560"/>
<gene>
    <name evidence="3" type="ORF">A176_002534</name>
</gene>
<dbReference type="AlphaFoldDB" id="A0A0H4XCC5"/>
<dbReference type="Proteomes" id="UP000009026">
    <property type="component" value="Chromosome"/>
</dbReference>
<reference evidence="3 4" key="1">
    <citation type="journal article" date="2016" name="PLoS ONE">
        <title>Complete Genome Sequence and Comparative Genomics of a Novel Myxobacterium Myxococcus hansupus.</title>
        <authorList>
            <person name="Sharma G."/>
            <person name="Narwani T."/>
            <person name="Subramanian S."/>
        </authorList>
    </citation>
    <scope>NUCLEOTIDE SEQUENCE [LARGE SCALE GENOMIC DNA]</scope>
    <source>
        <strain evidence="4">mixupus</strain>
    </source>
</reference>
<dbReference type="OrthoDB" id="5382918at2"/>
<name>A0A0H4XCC5_9BACT</name>
<evidence type="ECO:0000256" key="2">
    <source>
        <dbReference type="SAM" id="SignalP"/>
    </source>
</evidence>
<dbReference type="STRING" id="1297742.A176_002534"/>
<sequence length="132" mass="14326">MKLMTTLRSVAVASLFLAAPVLAQTATPESANPPAEGKGYGGHHRHKGKKHGHKMARMAERMDKAVAEGRLTQAQADQFKAEGKQLREELQAQREAAGGKLSDAQKDEARAKMRAFKAKVKEAMHANAPQKT</sequence>
<feature type="region of interest" description="Disordered" evidence="1">
    <location>
        <begin position="74"/>
        <end position="112"/>
    </location>
</feature>
<keyword evidence="2" id="KW-0732">Signal</keyword>
<dbReference type="EMBL" id="CP012109">
    <property type="protein sequence ID" value="AKQ65622.1"/>
    <property type="molecule type" value="Genomic_DNA"/>
</dbReference>